<evidence type="ECO:0000313" key="2">
    <source>
        <dbReference type="Proteomes" id="UP000001976"/>
    </source>
</evidence>
<evidence type="ECO:0000313" key="1">
    <source>
        <dbReference type="EMBL" id="AAK65117.1"/>
    </source>
</evidence>
<protein>
    <submittedName>
        <fullName evidence="1">Transposase</fullName>
    </submittedName>
</protein>
<sequence>MATLVATGQPTPCKVRIPSCALGMVEDSLPRDANRQHRRRDLPRVIFSGRTHRRSRDLRKSRLLHAEGAGGRAKVAELCRKHGISEATFYNWKAKHGGMEVSEAKRLKALEEENAKLKKMLSGQMLGAAALRELLQCYGLPPGVKPSPI</sequence>
<dbReference type="InterPro" id="IPR002514">
    <property type="entry name" value="Transposase_8"/>
</dbReference>
<proteinExistence type="predicted"/>
<organism evidence="1 2">
    <name type="scientific">Rhizobium meliloti (strain 1021)</name>
    <name type="common">Ensifer meliloti</name>
    <name type="synonym">Sinorhizobium meliloti</name>
    <dbReference type="NCBI Taxonomy" id="266834"/>
    <lineage>
        <taxon>Bacteria</taxon>
        <taxon>Pseudomonadati</taxon>
        <taxon>Pseudomonadota</taxon>
        <taxon>Alphaproteobacteria</taxon>
        <taxon>Hyphomicrobiales</taxon>
        <taxon>Rhizobiaceae</taxon>
        <taxon>Sinorhizobium/Ensifer group</taxon>
        <taxon>Sinorhizobium</taxon>
    </lineage>
</organism>
<dbReference type="InterPro" id="IPR009057">
    <property type="entry name" value="Homeodomain-like_sf"/>
</dbReference>
<dbReference type="EnsemblBacteria" id="AAK65117">
    <property type="protein sequence ID" value="AAK65117"/>
    <property type="gene ID" value="SMa0841"/>
</dbReference>
<dbReference type="PIR" id="C95319">
    <property type="entry name" value="C95319"/>
</dbReference>
<dbReference type="EMBL" id="AE006469">
    <property type="protein sequence ID" value="AAK65117.1"/>
    <property type="molecule type" value="Genomic_DNA"/>
</dbReference>
<dbReference type="InterPro" id="IPR052546">
    <property type="entry name" value="Transposase_8_domain"/>
</dbReference>
<name>Q92ZK8_RHIME</name>
<dbReference type="SUPFAM" id="SSF46689">
    <property type="entry name" value="Homeodomain-like"/>
    <property type="match status" value="1"/>
</dbReference>
<dbReference type="AlphaFoldDB" id="Q92ZK8"/>
<keyword evidence="1" id="KW-0614">Plasmid</keyword>
<dbReference type="GO" id="GO:0006313">
    <property type="term" value="P:DNA transposition"/>
    <property type="evidence" value="ECO:0007669"/>
    <property type="project" value="InterPro"/>
</dbReference>
<dbReference type="HOGENOM" id="CLU_146721_0_0_5"/>
<dbReference type="PANTHER" id="PTHR33609">
    <property type="entry name" value="LOW CALCIUM RESPONSE LOCUS PROTEIN S"/>
    <property type="match status" value="1"/>
</dbReference>
<gene>
    <name evidence="1" type="ORF">SMa0841</name>
</gene>
<dbReference type="GO" id="GO:0004803">
    <property type="term" value="F:transposase activity"/>
    <property type="evidence" value="ECO:0007669"/>
    <property type="project" value="InterPro"/>
</dbReference>
<dbReference type="PATRIC" id="fig|266834.11.peg.470"/>
<dbReference type="OrthoDB" id="9809060at2"/>
<reference evidence="2" key="2">
    <citation type="journal article" date="2001" name="Science">
        <title>The composite genome of the legume symbiont Sinorhizobium meliloti.</title>
        <authorList>
            <person name="Galibert F."/>
            <person name="Finan T.M."/>
            <person name="Long S.R."/>
            <person name="Puehler A."/>
            <person name="Abola P."/>
            <person name="Ampe F."/>
            <person name="Barloy-Hubler F."/>
            <person name="Barnett M.J."/>
            <person name="Becker A."/>
            <person name="Boistard P."/>
            <person name="Bothe G."/>
            <person name="Boutry M."/>
            <person name="Bowser L."/>
            <person name="Buhrmester J."/>
            <person name="Cadieu E."/>
            <person name="Capela D."/>
            <person name="Chain P."/>
            <person name="Cowie A."/>
            <person name="Davis R.W."/>
            <person name="Dreano S."/>
            <person name="Federspiel N.A."/>
            <person name="Fisher R.F."/>
            <person name="Gloux S."/>
            <person name="Godrie T."/>
            <person name="Goffeau A."/>
            <person name="Golding B."/>
            <person name="Gouzy J."/>
            <person name="Gurjal M."/>
            <person name="Hernandez-Lucas I."/>
            <person name="Hong A."/>
            <person name="Huizar L."/>
            <person name="Hyman R.W."/>
            <person name="Jones T."/>
            <person name="Kahn D."/>
            <person name="Kahn M.L."/>
            <person name="Kalman S."/>
            <person name="Keating D.H."/>
            <person name="Kiss E."/>
            <person name="Komp C."/>
            <person name="Lelaure V."/>
            <person name="Masuy D."/>
            <person name="Palm C."/>
            <person name="Peck M.C."/>
            <person name="Pohl T.M."/>
            <person name="Portetelle D."/>
            <person name="Purnelle B."/>
            <person name="Ramsperger U."/>
            <person name="Surzycki R."/>
            <person name="Thebault P."/>
            <person name="Vandenbol M."/>
            <person name="Vorhoelter F.J."/>
            <person name="Weidner S."/>
            <person name="Wells D.H."/>
            <person name="Wong K."/>
            <person name="Yeh K.-C."/>
            <person name="Batut J."/>
        </authorList>
    </citation>
    <scope>NUCLEOTIDE SEQUENCE [LARGE SCALE GENOMIC DNA]</scope>
    <source>
        <strain evidence="2">1021</strain>
        <plasmid evidence="2">Plasmid pSymA</plasmid>
    </source>
</reference>
<dbReference type="GO" id="GO:0003677">
    <property type="term" value="F:DNA binding"/>
    <property type="evidence" value="ECO:0007669"/>
    <property type="project" value="InterPro"/>
</dbReference>
<dbReference type="PANTHER" id="PTHR33609:SF1">
    <property type="entry name" value="TRANSPOSASE"/>
    <property type="match status" value="1"/>
</dbReference>
<geneLocation type="plasmid" evidence="1 2">
    <name>pSymA</name>
</geneLocation>
<dbReference type="Pfam" id="PF01527">
    <property type="entry name" value="HTH_Tnp_1"/>
    <property type="match status" value="1"/>
</dbReference>
<reference evidence="1 2" key="1">
    <citation type="journal article" date="2001" name="Proc. Natl. Acad. Sci. U.S.A.">
        <title>Nucleotide sequence and predicted functions of the entire Sinorhizobium meliloti pSymA megaplasmid.</title>
        <authorList>
            <person name="Barnett M.J."/>
            <person name="Fisher R.F."/>
            <person name="Jones T."/>
            <person name="Komp C."/>
            <person name="Abola A.P."/>
            <person name="Barloy-Hubler F."/>
            <person name="Bowser L."/>
            <person name="Capela D."/>
            <person name="Galibert F."/>
            <person name="Gouzy J."/>
            <person name="Gurjal M."/>
            <person name="Hong A."/>
            <person name="Huizar L."/>
            <person name="Hyman R.W."/>
            <person name="Kahn D."/>
            <person name="Kahn M.L."/>
            <person name="Kalman S."/>
            <person name="Keating D.H."/>
            <person name="Palm C."/>
            <person name="Peck M.C."/>
            <person name="Surzycki R."/>
            <person name="Wells D.H."/>
            <person name="Yeh K.-C."/>
            <person name="Davis R.W."/>
            <person name="Federspiel N.A."/>
            <person name="Long S.R."/>
        </authorList>
    </citation>
    <scope>NUCLEOTIDE SEQUENCE [LARGE SCALE GENOMIC DNA]</scope>
    <source>
        <strain evidence="1 2">1021</strain>
        <plasmid evidence="2">Plasmid pSymA</plasmid>
    </source>
</reference>
<keyword evidence="2" id="KW-1185">Reference proteome</keyword>
<dbReference type="KEGG" id="sme:SMa0841"/>
<accession>Q92ZK8</accession>
<dbReference type="Proteomes" id="UP000001976">
    <property type="component" value="Plasmid pSymA"/>
</dbReference>